<name>A0A285UAC2_9HYPH</name>
<gene>
    <name evidence="2" type="ORF">SAMN05892877_10486</name>
</gene>
<proteinExistence type="predicted"/>
<dbReference type="RefSeq" id="WP_097137685.1">
    <property type="nucleotide sequence ID" value="NZ_OBQD01000004.1"/>
</dbReference>
<protein>
    <submittedName>
        <fullName evidence="2">Nuclease-like protein</fullName>
    </submittedName>
</protein>
<sequence length="165" mass="17913">MALFRTRIHRKESIIACIIIAIASPCQARDKHFIEGPVRADLLQVVDGDTLLVAAHPWPQHSIEVLVRLRGVDAPELRARCPAVREAARAARLRLGQLIGDGAPVILTNIAGDKYFGRVVADVRLSDGVNPAQELVAAGLAAPYDGSERRRCDSRTHLRPAASSM</sequence>
<reference evidence="2 3" key="1">
    <citation type="submission" date="2017-08" db="EMBL/GenBank/DDBJ databases">
        <authorList>
            <person name="de Groot N.N."/>
        </authorList>
    </citation>
    <scope>NUCLEOTIDE SEQUENCE [LARGE SCALE GENOMIC DNA]</scope>
    <source>
        <strain evidence="2 3">JC85</strain>
    </source>
</reference>
<accession>A0A285UAC2</accession>
<evidence type="ECO:0000259" key="1">
    <source>
        <dbReference type="PROSITE" id="PS50830"/>
    </source>
</evidence>
<dbReference type="OrthoDB" id="309040at2"/>
<dbReference type="Proteomes" id="UP000219167">
    <property type="component" value="Unassembled WGS sequence"/>
</dbReference>
<dbReference type="Gene3D" id="2.40.50.90">
    <property type="match status" value="1"/>
</dbReference>
<feature type="domain" description="TNase-like" evidence="1">
    <location>
        <begin position="36"/>
        <end position="165"/>
    </location>
</feature>
<dbReference type="PROSITE" id="PS50830">
    <property type="entry name" value="TNASE_3"/>
    <property type="match status" value="1"/>
</dbReference>
<dbReference type="InterPro" id="IPR035437">
    <property type="entry name" value="SNase_OB-fold_sf"/>
</dbReference>
<organism evidence="2 3">
    <name type="scientific">Rhizobium subbaraonis</name>
    <dbReference type="NCBI Taxonomy" id="908946"/>
    <lineage>
        <taxon>Bacteria</taxon>
        <taxon>Pseudomonadati</taxon>
        <taxon>Pseudomonadota</taxon>
        <taxon>Alphaproteobacteria</taxon>
        <taxon>Hyphomicrobiales</taxon>
        <taxon>Rhizobiaceae</taxon>
        <taxon>Rhizobium/Agrobacterium group</taxon>
        <taxon>Rhizobium</taxon>
    </lineage>
</organism>
<evidence type="ECO:0000313" key="3">
    <source>
        <dbReference type="Proteomes" id="UP000219167"/>
    </source>
</evidence>
<dbReference type="AlphaFoldDB" id="A0A285UAC2"/>
<dbReference type="InterPro" id="IPR016071">
    <property type="entry name" value="Staphylococal_nuclease_OB-fold"/>
</dbReference>
<evidence type="ECO:0000313" key="2">
    <source>
        <dbReference type="EMBL" id="SOC37271.1"/>
    </source>
</evidence>
<dbReference type="EMBL" id="OBQD01000004">
    <property type="protein sequence ID" value="SOC37271.1"/>
    <property type="molecule type" value="Genomic_DNA"/>
</dbReference>
<dbReference type="SUPFAM" id="SSF50199">
    <property type="entry name" value="Staphylococcal nuclease"/>
    <property type="match status" value="1"/>
</dbReference>
<keyword evidence="3" id="KW-1185">Reference proteome</keyword>
<dbReference type="SMART" id="SM00318">
    <property type="entry name" value="SNc"/>
    <property type="match status" value="1"/>
</dbReference>
<dbReference type="Pfam" id="PF00565">
    <property type="entry name" value="SNase"/>
    <property type="match status" value="1"/>
</dbReference>